<dbReference type="EMBL" id="KM051843">
    <property type="protein sequence ID" value="AII27968.1"/>
    <property type="molecule type" value="Genomic_DNA"/>
</dbReference>
<sequence>MTTATSILILNLSMLLLNSAVTTVHSCIIMKELKGNVRN</sequence>
<reference evidence="1 2" key="1">
    <citation type="submission" date="2014-06" db="EMBL/GenBank/DDBJ databases">
        <title>Bioinformatic genomic analysis of Bacillus phage Bobb.</title>
        <authorList>
            <person name="Lewis H.M.N."/>
            <person name="Temple L."/>
            <person name="Barth R.N."/>
            <person name="Bowles K.M."/>
            <person name="Churchin D.I."/>
            <person name="Scott-Croshaw C."/>
            <person name="Glasgow G.H."/>
            <person name="Gloe M.W."/>
            <person name="McGough T.M."/>
            <person name="Nutbrown S.A."/>
            <person name="Romulus S.R."/>
            <person name="Sanders K.A.M."/>
            <person name="Diachok C.R."/>
            <person name="Serigano J.P."/>
            <person name="Shin D."/>
            <person name="Suresh M.H."/>
            <person name="Conner A.R.N."/>
            <person name="Korba R.M."/>
            <person name="Livermore R.J."/>
            <person name="Rohlf M.B."/>
            <person name="Utterback S.D."/>
            <person name="Wilson V.E."/>
        </authorList>
    </citation>
    <scope>NUCLEOTIDE SEQUENCE [LARGE SCALE GENOMIC DNA]</scope>
</reference>
<keyword evidence="2" id="KW-1185">Reference proteome</keyword>
<organism evidence="1 2">
    <name type="scientific">Bacillus phage Bobb</name>
    <dbReference type="NCBI Taxonomy" id="1527469"/>
    <lineage>
        <taxon>Viruses</taxon>
        <taxon>Duplodnaviria</taxon>
        <taxon>Heunggongvirae</taxon>
        <taxon>Uroviricota</taxon>
        <taxon>Caudoviricetes</taxon>
        <taxon>Herelleviridae</taxon>
        <taxon>Bastillevirinae</taxon>
        <taxon>Agatevirus</taxon>
        <taxon>Agatevirus bobb</taxon>
    </lineage>
</organism>
<dbReference type="KEGG" id="vg:20283354"/>
<protein>
    <submittedName>
        <fullName evidence="1">Uncharacterized protein</fullName>
    </submittedName>
</protein>
<evidence type="ECO:0000313" key="2">
    <source>
        <dbReference type="Proteomes" id="UP000028664"/>
    </source>
</evidence>
<dbReference type="GeneID" id="20283354"/>
<accession>A0A076G8Q5</accession>
<proteinExistence type="predicted"/>
<evidence type="ECO:0000313" key="1">
    <source>
        <dbReference type="EMBL" id="AII27968.1"/>
    </source>
</evidence>
<dbReference type="Proteomes" id="UP000028664">
    <property type="component" value="Segment"/>
</dbReference>
<name>A0A076G8Q5_9CAUD</name>
<dbReference type="RefSeq" id="YP_009056336.1">
    <property type="nucleotide sequence ID" value="NC_024792.1"/>
</dbReference>